<accession>A0ABS5ZNX5</accession>
<evidence type="ECO:0000313" key="1">
    <source>
        <dbReference type="EMBL" id="MBU2737699.1"/>
    </source>
</evidence>
<proteinExistence type="predicted"/>
<dbReference type="PROSITE" id="PS00092">
    <property type="entry name" value="N6_MTASE"/>
    <property type="match status" value="1"/>
</dbReference>
<dbReference type="InterPro" id="IPR008593">
    <property type="entry name" value="Dam_MeTrfase"/>
</dbReference>
<gene>
    <name evidence="1" type="ORF">HJG40_02520</name>
</gene>
<sequence length="245" mass="26649">MTRTITLKIRPNLAAHTRRRALSGIGSMVAVHAPNPSPAQIVDALGGIRAACRASGIGFDTVYRLLQYGGGTIASYKKLAEAADFRVVLTEGKSARWKTLHASKDMTWQTPPEVWQNVLSRLGIQQFDLDPCSPDDGQRSIPCVNRYALADDGLSRSWGDSGSVVWVNPPYGKALSLWIDKMVAEAILGVKVIALVPARTGTNWWHKALEGGGKPEFLRGRLRFVGQDGKAGNAAPFDSALIWWV</sequence>
<reference evidence="1 2" key="1">
    <citation type="journal article" date="2021" name="ISME J.">
        <title>Genomic evolution of the class Acidithiobacillia: deep-branching Proteobacteria living in extreme acidic conditions.</title>
        <authorList>
            <person name="Moya-Beltran A."/>
            <person name="Beard S."/>
            <person name="Rojas-Villalobos C."/>
            <person name="Issotta F."/>
            <person name="Gallardo Y."/>
            <person name="Ulloa R."/>
            <person name="Giaveno A."/>
            <person name="Degli Esposti M."/>
            <person name="Johnson D.B."/>
            <person name="Quatrini R."/>
        </authorList>
    </citation>
    <scope>NUCLEOTIDE SEQUENCE [LARGE SCALE GENOMIC DNA]</scope>
    <source>
        <strain evidence="1 2">ATCC 19703</strain>
    </source>
</reference>
<evidence type="ECO:0000313" key="2">
    <source>
        <dbReference type="Proteomes" id="UP001197028"/>
    </source>
</evidence>
<dbReference type="EMBL" id="JABELD010000017">
    <property type="protein sequence ID" value="MBU2737699.1"/>
    <property type="molecule type" value="Genomic_DNA"/>
</dbReference>
<comment type="caution">
    <text evidence="1">The sequence shown here is derived from an EMBL/GenBank/DDBJ whole genome shotgun (WGS) entry which is preliminary data.</text>
</comment>
<name>A0ABS5ZNX5_9PROT</name>
<evidence type="ECO:0008006" key="3">
    <source>
        <dbReference type="Google" id="ProtNLM"/>
    </source>
</evidence>
<protein>
    <recommendedName>
        <fullName evidence="3">Adenine methyltransferase</fullName>
    </recommendedName>
</protein>
<keyword evidence="2" id="KW-1185">Reference proteome</keyword>
<dbReference type="Proteomes" id="UP001197028">
    <property type="component" value="Unassembled WGS sequence"/>
</dbReference>
<organism evidence="1 2">
    <name type="scientific">Acidithiobacillus concretivorus</name>
    <dbReference type="NCBI Taxonomy" id="3063952"/>
    <lineage>
        <taxon>Bacteria</taxon>
        <taxon>Pseudomonadati</taxon>
        <taxon>Pseudomonadota</taxon>
        <taxon>Acidithiobacillia</taxon>
        <taxon>Acidithiobacillales</taxon>
        <taxon>Acidithiobacillaceae</taxon>
        <taxon>Acidithiobacillus</taxon>
    </lineage>
</organism>
<dbReference type="Pfam" id="PF05869">
    <property type="entry name" value="Dam"/>
    <property type="match status" value="1"/>
</dbReference>
<dbReference type="RefSeq" id="WP_193640886.1">
    <property type="nucleotide sequence ID" value="NZ_JABELD010000017.1"/>
</dbReference>
<dbReference type="InterPro" id="IPR002052">
    <property type="entry name" value="DNA_methylase_N6_adenine_CS"/>
</dbReference>